<evidence type="ECO:0000259" key="7">
    <source>
        <dbReference type="PROSITE" id="PS50262"/>
    </source>
</evidence>
<keyword evidence="8" id="KW-1185">Reference proteome</keyword>
<feature type="transmembrane region" description="Helical" evidence="6">
    <location>
        <begin position="137"/>
        <end position="156"/>
    </location>
</feature>
<feature type="transmembrane region" description="Helical" evidence="6">
    <location>
        <begin position="262"/>
        <end position="287"/>
    </location>
</feature>
<comment type="subcellular location">
    <subcellularLocation>
        <location evidence="1">Cell membrane</location>
        <topology evidence="1">Multi-pass membrane protein</topology>
    </subcellularLocation>
</comment>
<dbReference type="AlphaFoldDB" id="A0A6P8I7S7"/>
<dbReference type="KEGG" id="aten:116297098"/>
<dbReference type="InParanoid" id="A0A6P8I7S7"/>
<evidence type="ECO:0000256" key="3">
    <source>
        <dbReference type="ARBA" id="ARBA00022692"/>
    </source>
</evidence>
<dbReference type="PRINTS" id="PR00237">
    <property type="entry name" value="GPCRRHODOPSN"/>
</dbReference>
<feature type="transmembrane region" description="Helical" evidence="6">
    <location>
        <begin position="228"/>
        <end position="250"/>
    </location>
</feature>
<dbReference type="GO" id="GO:0005886">
    <property type="term" value="C:plasma membrane"/>
    <property type="evidence" value="ECO:0007669"/>
    <property type="project" value="UniProtKB-SubCell"/>
</dbReference>
<dbReference type="RefSeq" id="XP_031561117.1">
    <property type="nucleotide sequence ID" value="XM_031705257.1"/>
</dbReference>
<keyword evidence="5 6" id="KW-0472">Membrane</keyword>
<organism evidence="8 9">
    <name type="scientific">Actinia tenebrosa</name>
    <name type="common">Australian red waratah sea anemone</name>
    <dbReference type="NCBI Taxonomy" id="6105"/>
    <lineage>
        <taxon>Eukaryota</taxon>
        <taxon>Metazoa</taxon>
        <taxon>Cnidaria</taxon>
        <taxon>Anthozoa</taxon>
        <taxon>Hexacorallia</taxon>
        <taxon>Actiniaria</taxon>
        <taxon>Actiniidae</taxon>
        <taxon>Actinia</taxon>
    </lineage>
</organism>
<evidence type="ECO:0000313" key="9">
    <source>
        <dbReference type="RefSeq" id="XP_031561117.1"/>
    </source>
</evidence>
<sequence>MDICSYESAYFDHPVYRISISVVYSASSLIATTLNFLILVSIWKTPSLHNPSFMLIANLALSDFINGTIGEPFMVCTNYVALKKQKHVFCYIWKIARAVTYCTASVSLQTLALISIDRLLAVKLLNRYRSVVTLKRVAKLLIIWWIGSLCLANLIFLNVKIENLKHLLIMIEVFMFVLLSTVSFCYTMAFFSLRKITSSISPDSSSDPNTTRPNIDVSKYRKSLTTMIVVFTVIMISYLPYVCIALATAVSFDLAKPEDNQFLYQLFLGSELVMVSNSSLNPLIYLWRMGELREVVKTTVKKILRLEHSANNQ</sequence>
<dbReference type="FunCoup" id="A0A6P8I7S7">
    <property type="interactions" value="355"/>
</dbReference>
<dbReference type="InterPro" id="IPR000276">
    <property type="entry name" value="GPCR_Rhodpsn"/>
</dbReference>
<dbReference type="Proteomes" id="UP000515163">
    <property type="component" value="Unplaced"/>
</dbReference>
<accession>A0A6P8I7S7</accession>
<proteinExistence type="predicted"/>
<dbReference type="GeneID" id="116297098"/>
<protein>
    <submittedName>
        <fullName evidence="9">Trace amine-associated receptor 9-like</fullName>
    </submittedName>
</protein>
<dbReference type="CDD" id="cd00637">
    <property type="entry name" value="7tm_classA_rhodopsin-like"/>
    <property type="match status" value="1"/>
</dbReference>
<dbReference type="SMART" id="SM01381">
    <property type="entry name" value="7TM_GPCR_Srsx"/>
    <property type="match status" value="1"/>
</dbReference>
<keyword evidence="4 6" id="KW-1133">Transmembrane helix</keyword>
<dbReference type="Pfam" id="PF00001">
    <property type="entry name" value="7tm_1"/>
    <property type="match status" value="1"/>
</dbReference>
<evidence type="ECO:0000256" key="5">
    <source>
        <dbReference type="ARBA" id="ARBA00023136"/>
    </source>
</evidence>
<evidence type="ECO:0000256" key="6">
    <source>
        <dbReference type="SAM" id="Phobius"/>
    </source>
</evidence>
<dbReference type="PANTHER" id="PTHR22750">
    <property type="entry name" value="G-PROTEIN COUPLED RECEPTOR"/>
    <property type="match status" value="1"/>
</dbReference>
<dbReference type="GO" id="GO:0004930">
    <property type="term" value="F:G protein-coupled receptor activity"/>
    <property type="evidence" value="ECO:0007669"/>
    <property type="project" value="InterPro"/>
</dbReference>
<evidence type="ECO:0000256" key="2">
    <source>
        <dbReference type="ARBA" id="ARBA00022475"/>
    </source>
</evidence>
<feature type="transmembrane region" description="Helical" evidence="6">
    <location>
        <begin position="55"/>
        <end position="75"/>
    </location>
</feature>
<evidence type="ECO:0000256" key="4">
    <source>
        <dbReference type="ARBA" id="ARBA00022989"/>
    </source>
</evidence>
<evidence type="ECO:0000313" key="8">
    <source>
        <dbReference type="Proteomes" id="UP000515163"/>
    </source>
</evidence>
<dbReference type="InterPro" id="IPR017452">
    <property type="entry name" value="GPCR_Rhodpsn_7TM"/>
</dbReference>
<keyword evidence="3 6" id="KW-0812">Transmembrane</keyword>
<dbReference type="SUPFAM" id="SSF81321">
    <property type="entry name" value="Family A G protein-coupled receptor-like"/>
    <property type="match status" value="1"/>
</dbReference>
<reference evidence="9" key="1">
    <citation type="submission" date="2025-08" db="UniProtKB">
        <authorList>
            <consortium name="RefSeq"/>
        </authorList>
    </citation>
    <scope>IDENTIFICATION</scope>
    <source>
        <tissue evidence="9">Tentacle</tissue>
    </source>
</reference>
<gene>
    <name evidence="9" type="primary">LOC116297098</name>
</gene>
<dbReference type="Gene3D" id="1.20.1070.10">
    <property type="entry name" value="Rhodopsin 7-helix transmembrane proteins"/>
    <property type="match status" value="1"/>
</dbReference>
<keyword evidence="2" id="KW-1003">Cell membrane</keyword>
<dbReference type="OrthoDB" id="5960104at2759"/>
<evidence type="ECO:0000256" key="1">
    <source>
        <dbReference type="ARBA" id="ARBA00004651"/>
    </source>
</evidence>
<dbReference type="PROSITE" id="PS50262">
    <property type="entry name" value="G_PROTEIN_RECEP_F1_2"/>
    <property type="match status" value="1"/>
</dbReference>
<name>A0A6P8I7S7_ACTTE</name>
<feature type="domain" description="G-protein coupled receptors family 1 profile" evidence="7">
    <location>
        <begin position="34"/>
        <end position="285"/>
    </location>
</feature>
<feature type="transmembrane region" description="Helical" evidence="6">
    <location>
        <begin position="168"/>
        <end position="191"/>
    </location>
</feature>
<feature type="transmembrane region" description="Helical" evidence="6">
    <location>
        <begin position="20"/>
        <end position="43"/>
    </location>
</feature>